<comment type="caution">
    <text evidence="1">The sequence shown here is derived from an EMBL/GenBank/DDBJ whole genome shotgun (WGS) entry which is preliminary data.</text>
</comment>
<dbReference type="Proteomes" id="UP000314294">
    <property type="component" value="Unassembled WGS sequence"/>
</dbReference>
<reference evidence="1 2" key="1">
    <citation type="submission" date="2019-03" db="EMBL/GenBank/DDBJ databases">
        <title>First draft genome of Liparis tanakae, snailfish: a comprehensive survey of snailfish specific genes.</title>
        <authorList>
            <person name="Kim W."/>
            <person name="Song I."/>
            <person name="Jeong J.-H."/>
            <person name="Kim D."/>
            <person name="Kim S."/>
            <person name="Ryu S."/>
            <person name="Song J.Y."/>
            <person name="Lee S.K."/>
        </authorList>
    </citation>
    <scope>NUCLEOTIDE SEQUENCE [LARGE SCALE GENOMIC DNA]</scope>
    <source>
        <tissue evidence="1">Muscle</tissue>
    </source>
</reference>
<gene>
    <name evidence="1" type="ORF">EYF80_062801</name>
</gene>
<evidence type="ECO:0000313" key="1">
    <source>
        <dbReference type="EMBL" id="TNN27055.1"/>
    </source>
</evidence>
<dbReference type="AlphaFoldDB" id="A0A4Z2EE68"/>
<dbReference type="EMBL" id="SRLO01008968">
    <property type="protein sequence ID" value="TNN27055.1"/>
    <property type="molecule type" value="Genomic_DNA"/>
</dbReference>
<keyword evidence="2" id="KW-1185">Reference proteome</keyword>
<evidence type="ECO:0000313" key="2">
    <source>
        <dbReference type="Proteomes" id="UP000314294"/>
    </source>
</evidence>
<proteinExistence type="predicted"/>
<protein>
    <submittedName>
        <fullName evidence="1">Uncharacterized protein</fullName>
    </submittedName>
</protein>
<name>A0A4Z2EE68_9TELE</name>
<accession>A0A4Z2EE68</accession>
<organism evidence="1 2">
    <name type="scientific">Liparis tanakae</name>
    <name type="common">Tanaka's snailfish</name>
    <dbReference type="NCBI Taxonomy" id="230148"/>
    <lineage>
        <taxon>Eukaryota</taxon>
        <taxon>Metazoa</taxon>
        <taxon>Chordata</taxon>
        <taxon>Craniata</taxon>
        <taxon>Vertebrata</taxon>
        <taxon>Euteleostomi</taxon>
        <taxon>Actinopterygii</taxon>
        <taxon>Neopterygii</taxon>
        <taxon>Teleostei</taxon>
        <taxon>Neoteleostei</taxon>
        <taxon>Acanthomorphata</taxon>
        <taxon>Eupercaria</taxon>
        <taxon>Perciformes</taxon>
        <taxon>Cottioidei</taxon>
        <taxon>Cottales</taxon>
        <taxon>Liparidae</taxon>
        <taxon>Liparis</taxon>
    </lineage>
</organism>
<sequence length="103" mass="11156">MVLAPHCVGRYTPFHRDEACGIDSLPGLESSHSLMEAPSCTTTTATAPSCTTCTTQSRAPQRARSPWRLDLKSMPTSGLEAALNAVSIRTGCQQRTDTRFFIP</sequence>